<dbReference type="PROSITE" id="PS51217">
    <property type="entry name" value="UVRD_HELICASE_CTER"/>
    <property type="match status" value="1"/>
</dbReference>
<dbReference type="EMBL" id="DTMM01000029">
    <property type="protein sequence ID" value="HFT92602.1"/>
    <property type="molecule type" value="Genomic_DNA"/>
</dbReference>
<dbReference type="GO" id="GO:0003677">
    <property type="term" value="F:DNA binding"/>
    <property type="evidence" value="ECO:0007669"/>
    <property type="project" value="InterPro"/>
</dbReference>
<dbReference type="PANTHER" id="PTHR11070">
    <property type="entry name" value="UVRD / RECB / PCRA DNA HELICASE FAMILY MEMBER"/>
    <property type="match status" value="1"/>
</dbReference>
<keyword evidence="4 10" id="KW-0347">Helicase</keyword>
<dbReference type="GO" id="GO:0016787">
    <property type="term" value="F:hydrolase activity"/>
    <property type="evidence" value="ECO:0007669"/>
    <property type="project" value="UniProtKB-UniRule"/>
</dbReference>
<accession>A0A7C3LR75</accession>
<dbReference type="GO" id="GO:0000725">
    <property type="term" value="P:recombinational repair"/>
    <property type="evidence" value="ECO:0007669"/>
    <property type="project" value="TreeGrafter"/>
</dbReference>
<keyword evidence="2 10" id="KW-0547">Nucleotide-binding</keyword>
<comment type="catalytic activity">
    <reaction evidence="9">
        <text>ATP + H2O = ADP + phosphate + H(+)</text>
        <dbReference type="Rhea" id="RHEA:13065"/>
        <dbReference type="ChEBI" id="CHEBI:15377"/>
        <dbReference type="ChEBI" id="CHEBI:15378"/>
        <dbReference type="ChEBI" id="CHEBI:30616"/>
        <dbReference type="ChEBI" id="CHEBI:43474"/>
        <dbReference type="ChEBI" id="CHEBI:456216"/>
        <dbReference type="EC" id="5.6.2.4"/>
    </reaction>
</comment>
<dbReference type="Gene3D" id="1.10.486.10">
    <property type="entry name" value="PCRA, domain 4"/>
    <property type="match status" value="1"/>
</dbReference>
<comment type="caution">
    <text evidence="13">The sequence shown here is derived from an EMBL/GenBank/DDBJ whole genome shotgun (WGS) entry which is preliminary data.</text>
</comment>
<evidence type="ECO:0000256" key="6">
    <source>
        <dbReference type="ARBA" id="ARBA00023235"/>
    </source>
</evidence>
<dbReference type="Pfam" id="PF00580">
    <property type="entry name" value="UvrD-helicase"/>
    <property type="match status" value="1"/>
</dbReference>
<comment type="catalytic activity">
    <reaction evidence="7">
        <text>Couples ATP hydrolysis with the unwinding of duplex DNA by translocating in the 3'-5' direction.</text>
        <dbReference type="EC" id="5.6.2.4"/>
    </reaction>
</comment>
<evidence type="ECO:0000256" key="9">
    <source>
        <dbReference type="ARBA" id="ARBA00048988"/>
    </source>
</evidence>
<feature type="binding site" evidence="10">
    <location>
        <begin position="28"/>
        <end position="35"/>
    </location>
    <ligand>
        <name>ATP</name>
        <dbReference type="ChEBI" id="CHEBI:30616"/>
    </ligand>
</feature>
<name>A0A7C3LR75_9BACT</name>
<feature type="domain" description="UvrD-like helicase ATP-binding" evidence="11">
    <location>
        <begin position="7"/>
        <end position="290"/>
    </location>
</feature>
<evidence type="ECO:0000313" key="13">
    <source>
        <dbReference type="EMBL" id="HFT92602.1"/>
    </source>
</evidence>
<dbReference type="CDD" id="cd17932">
    <property type="entry name" value="DEXQc_UvrD"/>
    <property type="match status" value="1"/>
</dbReference>
<reference evidence="13" key="1">
    <citation type="journal article" date="2020" name="mSystems">
        <title>Genome- and Community-Level Interaction Insights into Carbon Utilization and Element Cycling Functions of Hydrothermarchaeota in Hydrothermal Sediment.</title>
        <authorList>
            <person name="Zhou Z."/>
            <person name="Liu Y."/>
            <person name="Xu W."/>
            <person name="Pan J."/>
            <person name="Luo Z.H."/>
            <person name="Li M."/>
        </authorList>
    </citation>
    <scope>NUCLEOTIDE SEQUENCE [LARGE SCALE GENOMIC DNA]</scope>
    <source>
        <strain evidence="13">SpSt-902</strain>
    </source>
</reference>
<dbReference type="GO" id="GO:0005524">
    <property type="term" value="F:ATP binding"/>
    <property type="evidence" value="ECO:0007669"/>
    <property type="project" value="UniProtKB-UniRule"/>
</dbReference>
<keyword evidence="6" id="KW-0413">Isomerase</keyword>
<evidence type="ECO:0000256" key="5">
    <source>
        <dbReference type="ARBA" id="ARBA00022840"/>
    </source>
</evidence>
<dbReference type="GO" id="GO:0005829">
    <property type="term" value="C:cytosol"/>
    <property type="evidence" value="ECO:0007669"/>
    <property type="project" value="TreeGrafter"/>
</dbReference>
<dbReference type="SUPFAM" id="SSF52540">
    <property type="entry name" value="P-loop containing nucleoside triphosphate hydrolases"/>
    <property type="match status" value="1"/>
</dbReference>
<sequence>MDSRIFDGLNPEQKEAVMAPDGPALVLAGAGSGKTRVLTHRVAWLFEKGVPAHRVLVLTFTKKASRVMQQRLRDLLTGPQVLLWSGTFHHVGYRLLREFGNRIGFSGTPVVIDREDQIDLVKTVLAGMTESARKEMAPAGTILNVISLSKNLQTPVEDVICDRFPSLIPHIEEVSRIETEYEGRKKAARLADFDDLLTGWLAILESGQDVLEVLRKRFRFILVDEYQDTNPLQARILDLLASEHKSLFVVGDDSQSIYSFRGAHVENILTFPERYPDACIYRLETNYRSTPPILDLANRIILGNERRIEKTLRAYQENKGQSPQAVGLYSDADQAHYIGSTVEQLLDGGTLPAEIAILYRSHYLSLPVQFELARRKIPFSVTSGLRFYEQAHIKDVLAHLRLIQNPRDYLALTRLLRMIPRMGERSAEKLLKALGSVDDVFVALTEDSFLKTSPGLAREGIKKLGERLVSLRSIHQKGDATVGVLVMEILENGYRRDLYDIREDPEDRESDLAAFAEQLDELTDLEGFLGEITLLENLEEMALAKSSEPDRVVLSTIHQAKGLEWDQVFLLSMNEGIFPSEKSAARSRDLEEERRLFYVAVTRARKELMLCVPESSSSRGRAERLYPSRFLSEIGPDLLSEVRYESWNF</sequence>
<evidence type="ECO:0000256" key="3">
    <source>
        <dbReference type="ARBA" id="ARBA00022801"/>
    </source>
</evidence>
<dbReference type="AlphaFoldDB" id="A0A7C3LR75"/>
<proteinExistence type="inferred from homology"/>
<dbReference type="InterPro" id="IPR000212">
    <property type="entry name" value="DNA_helicase_UvrD/REP"/>
</dbReference>
<evidence type="ECO:0000256" key="2">
    <source>
        <dbReference type="ARBA" id="ARBA00022741"/>
    </source>
</evidence>
<dbReference type="PROSITE" id="PS51198">
    <property type="entry name" value="UVRD_HELICASE_ATP_BIND"/>
    <property type="match status" value="1"/>
</dbReference>
<feature type="domain" description="UvrD-like helicase C-terminal" evidence="12">
    <location>
        <begin position="291"/>
        <end position="562"/>
    </location>
</feature>
<dbReference type="PANTHER" id="PTHR11070:SF3">
    <property type="entry name" value="DNA 3'-5' HELICASE"/>
    <property type="match status" value="1"/>
</dbReference>
<dbReference type="GO" id="GO:0043138">
    <property type="term" value="F:3'-5' DNA helicase activity"/>
    <property type="evidence" value="ECO:0007669"/>
    <property type="project" value="UniProtKB-EC"/>
</dbReference>
<evidence type="ECO:0000256" key="8">
    <source>
        <dbReference type="ARBA" id="ARBA00034808"/>
    </source>
</evidence>
<dbReference type="InterPro" id="IPR014017">
    <property type="entry name" value="DNA_helicase_UvrD-like_C"/>
</dbReference>
<organism evidence="13">
    <name type="scientific">Leptospirillum ferriphilum</name>
    <dbReference type="NCBI Taxonomy" id="178606"/>
    <lineage>
        <taxon>Bacteria</taxon>
        <taxon>Pseudomonadati</taxon>
        <taxon>Nitrospirota</taxon>
        <taxon>Nitrospiria</taxon>
        <taxon>Nitrospirales</taxon>
        <taxon>Nitrospiraceae</taxon>
        <taxon>Leptospirillum</taxon>
    </lineage>
</organism>
<dbReference type="EC" id="5.6.2.4" evidence="8"/>
<dbReference type="InterPro" id="IPR027417">
    <property type="entry name" value="P-loop_NTPase"/>
</dbReference>
<evidence type="ECO:0000259" key="12">
    <source>
        <dbReference type="PROSITE" id="PS51217"/>
    </source>
</evidence>
<dbReference type="CDD" id="cd18807">
    <property type="entry name" value="SF1_C_UvrD"/>
    <property type="match status" value="1"/>
</dbReference>
<evidence type="ECO:0000256" key="1">
    <source>
        <dbReference type="ARBA" id="ARBA00009922"/>
    </source>
</evidence>
<dbReference type="InterPro" id="IPR014016">
    <property type="entry name" value="UvrD-like_ATP-bd"/>
</dbReference>
<protein>
    <recommendedName>
        <fullName evidence="8">DNA 3'-5' helicase</fullName>
        <ecNumber evidence="8">5.6.2.4</ecNumber>
    </recommendedName>
</protein>
<keyword evidence="3 10" id="KW-0378">Hydrolase</keyword>
<dbReference type="Gene3D" id="1.10.10.160">
    <property type="match status" value="1"/>
</dbReference>
<evidence type="ECO:0000256" key="4">
    <source>
        <dbReference type="ARBA" id="ARBA00022806"/>
    </source>
</evidence>
<dbReference type="Pfam" id="PF13361">
    <property type="entry name" value="UvrD_C"/>
    <property type="match status" value="1"/>
</dbReference>
<dbReference type="Gene3D" id="3.40.50.300">
    <property type="entry name" value="P-loop containing nucleotide triphosphate hydrolases"/>
    <property type="match status" value="2"/>
</dbReference>
<comment type="similarity">
    <text evidence="1">Belongs to the helicase family. UvrD subfamily.</text>
</comment>
<evidence type="ECO:0000259" key="11">
    <source>
        <dbReference type="PROSITE" id="PS51198"/>
    </source>
</evidence>
<gene>
    <name evidence="13" type="ORF">ENX03_01420</name>
</gene>
<evidence type="ECO:0000256" key="7">
    <source>
        <dbReference type="ARBA" id="ARBA00034617"/>
    </source>
</evidence>
<keyword evidence="5 10" id="KW-0067">ATP-binding</keyword>
<evidence type="ECO:0000256" key="10">
    <source>
        <dbReference type="PROSITE-ProRule" id="PRU00560"/>
    </source>
</evidence>
<dbReference type="InterPro" id="IPR013986">
    <property type="entry name" value="DExx_box_DNA_helicase_dom_sf"/>
</dbReference>